<dbReference type="Proteomes" id="UP000008206">
    <property type="component" value="Chromosome"/>
</dbReference>
<proteinExistence type="predicted"/>
<evidence type="ECO:0000313" key="5">
    <source>
        <dbReference type="Proteomes" id="UP000008206"/>
    </source>
</evidence>
<dbReference type="STRING" id="497965.Cyan7822_0418"/>
<dbReference type="PROSITE" id="PS50977">
    <property type="entry name" value="HTH_TETR_2"/>
    <property type="match status" value="1"/>
</dbReference>
<dbReference type="Pfam" id="PF00440">
    <property type="entry name" value="TetR_N"/>
    <property type="match status" value="1"/>
</dbReference>
<dbReference type="PANTHER" id="PTHR43479:SF11">
    <property type="entry name" value="ACREF_ENVCD OPERON REPRESSOR-RELATED"/>
    <property type="match status" value="1"/>
</dbReference>
<dbReference type="SUPFAM" id="SSF46689">
    <property type="entry name" value="Homeodomain-like"/>
    <property type="match status" value="1"/>
</dbReference>
<evidence type="ECO:0000313" key="4">
    <source>
        <dbReference type="EMBL" id="ADN12463.1"/>
    </source>
</evidence>
<reference evidence="5" key="1">
    <citation type="journal article" date="2011" name="MBio">
        <title>Novel metabolic attributes of the genus Cyanothece, comprising a group of unicellular nitrogen-fixing Cyanobacteria.</title>
        <authorList>
            <person name="Bandyopadhyay A."/>
            <person name="Elvitigala T."/>
            <person name="Welsh E."/>
            <person name="Stockel J."/>
            <person name="Liberton M."/>
            <person name="Min H."/>
            <person name="Sherman L.A."/>
            <person name="Pakrasi H.B."/>
        </authorList>
    </citation>
    <scope>NUCLEOTIDE SEQUENCE [LARGE SCALE GENOMIC DNA]</scope>
    <source>
        <strain evidence="5">PCC 7822</strain>
    </source>
</reference>
<gene>
    <name evidence="4" type="ordered locus">Cyan7822_0418</name>
</gene>
<name>E0U776_GLOV7</name>
<dbReference type="PRINTS" id="PR00455">
    <property type="entry name" value="HTHTETR"/>
</dbReference>
<organism evidence="4 5">
    <name type="scientific">Gloeothece verrucosa (strain PCC 7822)</name>
    <name type="common">Cyanothece sp. (strain PCC 7822)</name>
    <dbReference type="NCBI Taxonomy" id="497965"/>
    <lineage>
        <taxon>Bacteria</taxon>
        <taxon>Bacillati</taxon>
        <taxon>Cyanobacteriota</taxon>
        <taxon>Cyanophyceae</taxon>
        <taxon>Oscillatoriophycideae</taxon>
        <taxon>Chroococcales</taxon>
        <taxon>Aphanothecaceae</taxon>
        <taxon>Gloeothece</taxon>
        <taxon>Gloeothece verrucosa</taxon>
    </lineage>
</organism>
<dbReference type="EMBL" id="CP002198">
    <property type="protein sequence ID" value="ADN12463.1"/>
    <property type="molecule type" value="Genomic_DNA"/>
</dbReference>
<dbReference type="OrthoDB" id="9780939at2"/>
<evidence type="ECO:0000259" key="3">
    <source>
        <dbReference type="PROSITE" id="PS50977"/>
    </source>
</evidence>
<dbReference type="PROSITE" id="PS01081">
    <property type="entry name" value="HTH_TETR_1"/>
    <property type="match status" value="1"/>
</dbReference>
<dbReference type="InterPro" id="IPR050624">
    <property type="entry name" value="HTH-type_Tx_Regulator"/>
</dbReference>
<protein>
    <submittedName>
        <fullName evidence="4">Transcriptional regulator, TetR family</fullName>
    </submittedName>
</protein>
<dbReference type="InterPro" id="IPR023772">
    <property type="entry name" value="DNA-bd_HTH_TetR-type_CS"/>
</dbReference>
<keyword evidence="5" id="KW-1185">Reference proteome</keyword>
<dbReference type="GO" id="GO:0003677">
    <property type="term" value="F:DNA binding"/>
    <property type="evidence" value="ECO:0007669"/>
    <property type="project" value="UniProtKB-UniRule"/>
</dbReference>
<dbReference type="AlphaFoldDB" id="E0U776"/>
<feature type="domain" description="HTH tetR-type" evidence="3">
    <location>
        <begin position="8"/>
        <end position="68"/>
    </location>
</feature>
<dbReference type="HOGENOM" id="CLU_117612_0_0_3"/>
<dbReference type="KEGG" id="cyj:Cyan7822_0418"/>
<dbReference type="InterPro" id="IPR001647">
    <property type="entry name" value="HTH_TetR"/>
</dbReference>
<feature type="DNA-binding region" description="H-T-H motif" evidence="2">
    <location>
        <begin position="31"/>
        <end position="50"/>
    </location>
</feature>
<dbReference type="Gene3D" id="1.10.357.10">
    <property type="entry name" value="Tetracycline Repressor, domain 2"/>
    <property type="match status" value="1"/>
</dbReference>
<dbReference type="PANTHER" id="PTHR43479">
    <property type="entry name" value="ACREF/ENVCD OPERON REPRESSOR-RELATED"/>
    <property type="match status" value="1"/>
</dbReference>
<dbReference type="InterPro" id="IPR009057">
    <property type="entry name" value="Homeodomain-like_sf"/>
</dbReference>
<dbReference type="RefSeq" id="WP_013320573.1">
    <property type="nucleotide sequence ID" value="NC_014501.1"/>
</dbReference>
<dbReference type="eggNOG" id="COG1309">
    <property type="taxonomic scope" value="Bacteria"/>
</dbReference>
<evidence type="ECO:0000256" key="2">
    <source>
        <dbReference type="PROSITE-ProRule" id="PRU00335"/>
    </source>
</evidence>
<keyword evidence="1 2" id="KW-0238">DNA-binding</keyword>
<evidence type="ECO:0000256" key="1">
    <source>
        <dbReference type="ARBA" id="ARBA00023125"/>
    </source>
</evidence>
<sequence>MPKIVDHVRYRQELLGKCLDIFAARGYGSVTMREIAQDLGVSTGTLYHYFSGKEALFLQLVEQLTKQDISNFLASADNTQPLGGKIEMLFDFMRKNEDYFLKQILIWVDYCRQQDNTALLSNEIIQQADNDVKQVITNYLQIPAPIVELIFSVMYGILMERLFDGKTISFVNQSNFLAEMVTVYLEHKSQQTKENCC</sequence>
<accession>E0U776</accession>